<feature type="compositionally biased region" description="Polar residues" evidence="1">
    <location>
        <begin position="764"/>
        <end position="777"/>
    </location>
</feature>
<keyword evidence="4" id="KW-1185">Reference proteome</keyword>
<dbReference type="Proteomes" id="UP000636479">
    <property type="component" value="Unassembled WGS sequence"/>
</dbReference>
<proteinExistence type="predicted"/>
<gene>
    <name evidence="3" type="ORF">MIND_00669000</name>
</gene>
<feature type="compositionally biased region" description="Polar residues" evidence="1">
    <location>
        <begin position="598"/>
        <end position="612"/>
    </location>
</feature>
<protein>
    <submittedName>
        <fullName evidence="3">Myb-DNA-bind-2 domain-containing protein</fullName>
    </submittedName>
</protein>
<evidence type="ECO:0000313" key="4">
    <source>
        <dbReference type="Proteomes" id="UP000636479"/>
    </source>
</evidence>
<evidence type="ECO:0000256" key="1">
    <source>
        <dbReference type="SAM" id="MobiDB-lite"/>
    </source>
</evidence>
<evidence type="ECO:0000313" key="3">
    <source>
        <dbReference type="EMBL" id="KAF7301051.1"/>
    </source>
</evidence>
<organism evidence="3 4">
    <name type="scientific">Mycena indigotica</name>
    <dbReference type="NCBI Taxonomy" id="2126181"/>
    <lineage>
        <taxon>Eukaryota</taxon>
        <taxon>Fungi</taxon>
        <taxon>Dikarya</taxon>
        <taxon>Basidiomycota</taxon>
        <taxon>Agaricomycotina</taxon>
        <taxon>Agaricomycetes</taxon>
        <taxon>Agaricomycetidae</taxon>
        <taxon>Agaricales</taxon>
        <taxon>Marasmiineae</taxon>
        <taxon>Mycenaceae</taxon>
        <taxon>Mycena</taxon>
    </lineage>
</organism>
<feature type="compositionally biased region" description="Basic and acidic residues" evidence="1">
    <location>
        <begin position="547"/>
        <end position="563"/>
    </location>
</feature>
<feature type="region of interest" description="Disordered" evidence="1">
    <location>
        <begin position="848"/>
        <end position="867"/>
    </location>
</feature>
<dbReference type="InterPro" id="IPR015010">
    <property type="entry name" value="TERF2IP_Myb"/>
</dbReference>
<evidence type="ECO:0000259" key="2">
    <source>
        <dbReference type="Pfam" id="PF08914"/>
    </source>
</evidence>
<name>A0A8H6W315_9AGAR</name>
<feature type="region of interest" description="Disordered" evidence="1">
    <location>
        <begin position="651"/>
        <end position="689"/>
    </location>
</feature>
<dbReference type="CDD" id="cd11655">
    <property type="entry name" value="rap1_myb-like"/>
    <property type="match status" value="1"/>
</dbReference>
<feature type="compositionally biased region" description="Polar residues" evidence="1">
    <location>
        <begin position="568"/>
        <end position="580"/>
    </location>
</feature>
<dbReference type="GeneID" id="59345923"/>
<dbReference type="EMBL" id="JACAZF010000006">
    <property type="protein sequence ID" value="KAF7301051.1"/>
    <property type="molecule type" value="Genomic_DNA"/>
</dbReference>
<feature type="compositionally biased region" description="Low complexity" evidence="1">
    <location>
        <begin position="143"/>
        <end position="154"/>
    </location>
</feature>
<feature type="domain" description="TERF2-interacting telomeric protein 1 Myb" evidence="2">
    <location>
        <begin position="8"/>
        <end position="65"/>
    </location>
</feature>
<accession>A0A8H6W315</accession>
<feature type="compositionally biased region" description="Polar residues" evidence="1">
    <location>
        <begin position="464"/>
        <end position="481"/>
    </location>
</feature>
<dbReference type="Pfam" id="PF08914">
    <property type="entry name" value="Myb_Rap1"/>
    <property type="match status" value="1"/>
</dbReference>
<dbReference type="InterPro" id="IPR009057">
    <property type="entry name" value="Homeodomain-like_sf"/>
</dbReference>
<dbReference type="Gene3D" id="1.10.10.60">
    <property type="entry name" value="Homeodomain-like"/>
    <property type="match status" value="1"/>
</dbReference>
<dbReference type="SUPFAM" id="SSF46689">
    <property type="entry name" value="Homeodomain-like"/>
    <property type="match status" value="1"/>
</dbReference>
<feature type="region of interest" description="Disordered" evidence="1">
    <location>
        <begin position="464"/>
        <end position="505"/>
    </location>
</feature>
<feature type="compositionally biased region" description="Pro residues" evidence="1">
    <location>
        <begin position="379"/>
        <end position="390"/>
    </location>
</feature>
<dbReference type="RefSeq" id="XP_037219051.1">
    <property type="nucleotide sequence ID" value="XM_037363407.1"/>
</dbReference>
<feature type="region of interest" description="Disordered" evidence="1">
    <location>
        <begin position="743"/>
        <end position="796"/>
    </location>
</feature>
<feature type="region of interest" description="Disordered" evidence="1">
    <location>
        <begin position="82"/>
        <end position="397"/>
    </location>
</feature>
<dbReference type="AlphaFoldDB" id="A0A8H6W315"/>
<sequence length="907" mass="99858">MASTRVQYDSDDDTLLVKYLAKYNPGVQGRKGNKVYQTLTLNADKKWAWASRHPWGGWRERYMKHQAEFDQRIKKYQIRKNLPTANPGHVNGTKKTVDSEIESDTNAGRKRKYVPSTIPRKKAKAEQREEEEEDEPAPEILEAVESSSESSEASQIVPNINIYPSLDSVAKPHPAKPRPLIPRSTIVDNDFVSLPPTPADTVSRPPTTASNKSEESSSEEDDPRPPMPRRLARIDEGPFRSKLAVGKPHRKLLAEGDSDSDDQAGPWPPIRSSQQAAKGAQLLPAKAHTIVKKPFRKLLLDSDSDDDATPNRSQPPKPSPAKLTPSANRKPRSPRPGQPVFPKEQKPAQVVVEKRKVATGHIPQVNAIASSSKVHLTPAKPPPLGVPNPPKGRKGLQPVVGITKVDTSRIQRVNAVASSSKVQLTPAKPFPLGVSASPKERNAAQAVIEKPDVATSRIPQVNAITSSSKVTPAQPHRSTSPLDWGSPIGGHSPTPRTPTSPFDLTTLLTPEDEISSHDAAPAKRHPLRNLAQPNQPPQKLFFAGRRSRNEAPRSVISEHESTRRSRAPSPNTDANSQRYQLPSPPRASLSRQHPRSPLSGQGKRTSQFESTFSRRINNNRLLSVVADHDVARRRSLPAIDFHKKTIVMPRQSLPAPQHRRVSAPQPRGPRESSIFPTRASLGNSPDEDTAVNADLSAQVFVAMAKNHGFGVDVVRNLFARTRNLEKTDALLLRLREKSEAAVEAMLQEEDDQPPPPVLAHRRNVSGSSSVRTPQSGAFSVKYRSSSRRRSSRLPDDEVFRPKRVDIDSDDVLEYTPPSGSRAAALVRPIRKSREFAAGLSASMREAKIDRSGGSSNSSHQPKPLPAVDMEDLLKGDISTLRELEQQDMDVAVEMAEKFARYILEASE</sequence>
<feature type="region of interest" description="Disordered" evidence="1">
    <location>
        <begin position="517"/>
        <end position="612"/>
    </location>
</feature>
<feature type="compositionally biased region" description="Acidic residues" evidence="1">
    <location>
        <begin position="128"/>
        <end position="137"/>
    </location>
</feature>
<dbReference type="OrthoDB" id="435460at2759"/>
<feature type="compositionally biased region" description="Basic residues" evidence="1">
    <location>
        <begin position="108"/>
        <end position="123"/>
    </location>
</feature>
<comment type="caution">
    <text evidence="3">The sequence shown here is derived from an EMBL/GenBank/DDBJ whole genome shotgun (WGS) entry which is preliminary data.</text>
</comment>
<reference evidence="3" key="1">
    <citation type="submission" date="2020-05" db="EMBL/GenBank/DDBJ databases">
        <title>Mycena genomes resolve the evolution of fungal bioluminescence.</title>
        <authorList>
            <person name="Tsai I.J."/>
        </authorList>
    </citation>
    <scope>NUCLEOTIDE SEQUENCE</scope>
    <source>
        <strain evidence="3">171206Taipei</strain>
    </source>
</reference>